<protein>
    <submittedName>
        <fullName evidence="2">Uncharacterized protein</fullName>
    </submittedName>
</protein>
<feature type="compositionally biased region" description="Low complexity" evidence="1">
    <location>
        <begin position="49"/>
        <end position="62"/>
    </location>
</feature>
<name>A0ABQ3P300_9ACTN</name>
<evidence type="ECO:0000256" key="1">
    <source>
        <dbReference type="SAM" id="MobiDB-lite"/>
    </source>
</evidence>
<feature type="region of interest" description="Disordered" evidence="1">
    <location>
        <begin position="16"/>
        <end position="94"/>
    </location>
</feature>
<accession>A0ABQ3P300</accession>
<keyword evidence="3" id="KW-1185">Reference proteome</keyword>
<dbReference type="Proteomes" id="UP001052739">
    <property type="component" value="Unassembled WGS sequence"/>
</dbReference>
<organism evidence="2 3">
    <name type="scientific">Streptomyces hydrogenans</name>
    <dbReference type="NCBI Taxonomy" id="1873719"/>
    <lineage>
        <taxon>Bacteria</taxon>
        <taxon>Bacillati</taxon>
        <taxon>Actinomycetota</taxon>
        <taxon>Actinomycetes</taxon>
        <taxon>Kitasatosporales</taxon>
        <taxon>Streptomycetaceae</taxon>
        <taxon>Streptomyces</taxon>
    </lineage>
</organism>
<comment type="caution">
    <text evidence="2">The sequence shown here is derived from an EMBL/GenBank/DDBJ whole genome shotgun (WGS) entry which is preliminary data.</text>
</comment>
<reference evidence="2" key="1">
    <citation type="submission" date="2024-05" db="EMBL/GenBank/DDBJ databases">
        <title>Whole genome shotgun sequence of Streptomyces hydrogenans NBRC 13475.</title>
        <authorList>
            <person name="Komaki H."/>
            <person name="Tamura T."/>
        </authorList>
    </citation>
    <scope>NUCLEOTIDE SEQUENCE</scope>
    <source>
        <strain evidence="2">NBRC 13475</strain>
    </source>
</reference>
<gene>
    <name evidence="2" type="ORF">Shyd_07560</name>
</gene>
<evidence type="ECO:0000313" key="2">
    <source>
        <dbReference type="EMBL" id="GHI19385.1"/>
    </source>
</evidence>
<proteinExistence type="predicted"/>
<dbReference type="EMBL" id="BNDW01000004">
    <property type="protein sequence ID" value="GHI19385.1"/>
    <property type="molecule type" value="Genomic_DNA"/>
</dbReference>
<evidence type="ECO:0000313" key="3">
    <source>
        <dbReference type="Proteomes" id="UP001052739"/>
    </source>
</evidence>
<sequence>MHVVAVEDLGDDAALCGHPPAASAQSFQQVAHEGQGNSGRKRGGAGFRPVDAPVDTPDDVPVGGLPGARERLPGPVPAVGCLSRPRCGPGASSG</sequence>